<sequence length="459" mass="52115">MGRIVTYQDFVDFGDSDDQRIAAIKQLIFQHKASDFCKTARDADLYDAQKNKTIMEAAPILYAMNGMKAIDYTASNHQIASNFFRQLNKQRTTYSLGNGVTFTKDGVKEKLGKDFDTDISNAAYLALIHGVCYVFLDVDHLHRFPAYQFAPLWDERNSALRAGVRYWRIDDDHPGYAVFYEEDGFTVYKAERGDDYRIDQPKRAYKLTVQKAAIDDEETIVGGENYSGLPIVPLWGSDLHQSTLVGMRGAIDAYDLVCSDFANDLSECSQIYWLVENYGGMEEADLIKFRDRLKFMHIAEANTQDGGKITPYTQEPPSASRSAFLAQIKDDIYRNFGAFDAQTVQAGSKTATEINAAYQALDQNADDFEYQLTVCIRQLLALVGVSDDVFPTYKRNRISNQLEQVQMLMLEATYLDRQTILENLPNIYIDKVPEIMARLDEETEGRFVREDGEDAGDDE</sequence>
<protein>
    <submittedName>
        <fullName evidence="1">PORTAL PROTEIN</fullName>
    </submittedName>
</protein>
<dbReference type="EMBL" id="BK015706">
    <property type="protein sequence ID" value="DAE21011.1"/>
    <property type="molecule type" value="Genomic_DNA"/>
</dbReference>
<organism evidence="1">
    <name type="scientific">Siphoviridae sp. ct8LX107</name>
    <dbReference type="NCBI Taxonomy" id="2826169"/>
    <lineage>
        <taxon>Viruses</taxon>
        <taxon>Duplodnaviria</taxon>
        <taxon>Heunggongvirae</taxon>
        <taxon>Uroviricota</taxon>
        <taxon>Caudoviricetes</taxon>
    </lineage>
</organism>
<evidence type="ECO:0000313" key="1">
    <source>
        <dbReference type="EMBL" id="DAE21011.1"/>
    </source>
</evidence>
<dbReference type="Pfam" id="PF05133">
    <property type="entry name" value="SPP1_portal"/>
    <property type="match status" value="1"/>
</dbReference>
<accession>A0A8S5QQB8</accession>
<reference evidence="1" key="1">
    <citation type="journal article" date="2021" name="Proc. Natl. Acad. Sci. U.S.A.">
        <title>A Catalog of Tens of Thousands of Viruses from Human Metagenomes Reveals Hidden Associations with Chronic Diseases.</title>
        <authorList>
            <person name="Tisza M.J."/>
            <person name="Buck C.B."/>
        </authorList>
    </citation>
    <scope>NUCLEOTIDE SEQUENCE</scope>
    <source>
        <strain evidence="1">Ct8LX107</strain>
    </source>
</reference>
<name>A0A8S5QQB8_9CAUD</name>
<proteinExistence type="predicted"/>
<dbReference type="InterPro" id="IPR021145">
    <property type="entry name" value="Portal_protein_SPP1_Gp6-like"/>
</dbReference>